<protein>
    <submittedName>
        <fullName evidence="1">E3 ubiquitin-protein ligase PRT1-like isoform X1</fullName>
    </submittedName>
</protein>
<evidence type="ECO:0000313" key="1">
    <source>
        <dbReference type="EMBL" id="GEU36461.1"/>
    </source>
</evidence>
<dbReference type="AlphaFoldDB" id="A0A6L2JHI9"/>
<accession>A0A6L2JHI9</accession>
<name>A0A6L2JHI9_TANCI</name>
<gene>
    <name evidence="1" type="ORF">Tci_008439</name>
</gene>
<dbReference type="EMBL" id="BKCJ010000812">
    <property type="protein sequence ID" value="GEU36461.1"/>
    <property type="molecule type" value="Genomic_DNA"/>
</dbReference>
<sequence length="99" mass="10848">MCSVEHVLSIHAMNHVDARQAIDKLKTLELGTSSAENGQTKVQQCSRCSSVPLDDYLHPYLKVHFGVGCDCCGILLELMEQGGTVKGLIEEEDLVQEGF</sequence>
<organism evidence="1">
    <name type="scientific">Tanacetum cinerariifolium</name>
    <name type="common">Dalmatian daisy</name>
    <name type="synonym">Chrysanthemum cinerariifolium</name>
    <dbReference type="NCBI Taxonomy" id="118510"/>
    <lineage>
        <taxon>Eukaryota</taxon>
        <taxon>Viridiplantae</taxon>
        <taxon>Streptophyta</taxon>
        <taxon>Embryophyta</taxon>
        <taxon>Tracheophyta</taxon>
        <taxon>Spermatophyta</taxon>
        <taxon>Magnoliopsida</taxon>
        <taxon>eudicotyledons</taxon>
        <taxon>Gunneridae</taxon>
        <taxon>Pentapetalae</taxon>
        <taxon>asterids</taxon>
        <taxon>campanulids</taxon>
        <taxon>Asterales</taxon>
        <taxon>Asteraceae</taxon>
        <taxon>Asteroideae</taxon>
        <taxon>Anthemideae</taxon>
        <taxon>Anthemidinae</taxon>
        <taxon>Tanacetum</taxon>
    </lineage>
</organism>
<comment type="caution">
    <text evidence="1">The sequence shown here is derived from an EMBL/GenBank/DDBJ whole genome shotgun (WGS) entry which is preliminary data.</text>
</comment>
<reference evidence="1" key="1">
    <citation type="journal article" date="2019" name="Sci. Rep.">
        <title>Draft genome of Tanacetum cinerariifolium, the natural source of mosquito coil.</title>
        <authorList>
            <person name="Yamashiro T."/>
            <person name="Shiraishi A."/>
            <person name="Satake H."/>
            <person name="Nakayama K."/>
        </authorList>
    </citation>
    <scope>NUCLEOTIDE SEQUENCE</scope>
</reference>
<proteinExistence type="predicted"/>